<evidence type="ECO:0000313" key="2">
    <source>
        <dbReference type="EMBL" id="SPK74012.1"/>
    </source>
</evidence>
<gene>
    <name evidence="2" type="ORF">CT19425_120254</name>
</gene>
<dbReference type="AlphaFoldDB" id="A0A375GTZ5"/>
<accession>A0A375GTZ5</accession>
<dbReference type="EMBL" id="LT991976">
    <property type="protein sequence ID" value="SPK74012.1"/>
    <property type="molecule type" value="Genomic_DNA"/>
</dbReference>
<protein>
    <submittedName>
        <fullName evidence="2">Uncharacterized protein</fullName>
    </submittedName>
</protein>
<feature type="region of interest" description="Disordered" evidence="1">
    <location>
        <begin position="1"/>
        <end position="62"/>
    </location>
</feature>
<sequence length="62" mass="6950">MQRCPCRWESIPNTVEGGPDRAAHTPPVAHPVPLARRHRVRSPNNKQCKISGRRQPRNSSAS</sequence>
<proteinExistence type="predicted"/>
<dbReference type="Proteomes" id="UP000255505">
    <property type="component" value="Chromosome I"/>
</dbReference>
<name>A0A375GTZ5_9BURK</name>
<evidence type="ECO:0000256" key="1">
    <source>
        <dbReference type="SAM" id="MobiDB-lite"/>
    </source>
</evidence>
<evidence type="ECO:0000313" key="3">
    <source>
        <dbReference type="Proteomes" id="UP000255505"/>
    </source>
</evidence>
<reference evidence="2 3" key="1">
    <citation type="submission" date="2018-01" db="EMBL/GenBank/DDBJ databases">
        <authorList>
            <person name="Gaut B.S."/>
            <person name="Morton B.R."/>
            <person name="Clegg M.T."/>
            <person name="Duvall M.R."/>
        </authorList>
    </citation>
    <scope>NUCLEOTIDE SEQUENCE [LARGE SCALE GENOMIC DNA]</scope>
    <source>
        <strain evidence="2">Cupriavidus taiwanensis LMG 19425</strain>
    </source>
</reference>
<feature type="compositionally biased region" description="Low complexity" evidence="1">
    <location>
        <begin position="24"/>
        <end position="34"/>
    </location>
</feature>
<organism evidence="2 3">
    <name type="scientific">Cupriavidus taiwanensis</name>
    <dbReference type="NCBI Taxonomy" id="164546"/>
    <lineage>
        <taxon>Bacteria</taxon>
        <taxon>Pseudomonadati</taxon>
        <taxon>Pseudomonadota</taxon>
        <taxon>Betaproteobacteria</taxon>
        <taxon>Burkholderiales</taxon>
        <taxon>Burkholderiaceae</taxon>
        <taxon>Cupriavidus</taxon>
    </lineage>
</organism>